<sequence length="61" mass="6893">MDQVGLATRRRRQLRHVLIWKSPANYGLTSHRSCFNCARIMTTLHKHGSQSAWGAPPTGFS</sequence>
<gene>
    <name evidence="1" type="ORF">CDEST_15525</name>
</gene>
<evidence type="ECO:0000313" key="1">
    <source>
        <dbReference type="EMBL" id="WQF90511.1"/>
    </source>
</evidence>
<proteinExistence type="predicted"/>
<accession>A0AAX4J4V5</accession>
<dbReference type="AlphaFoldDB" id="A0AAX4J4V5"/>
<name>A0AAX4J4V5_9PEZI</name>
<keyword evidence="2" id="KW-1185">Reference proteome</keyword>
<organism evidence="1 2">
    <name type="scientific">Colletotrichum destructivum</name>
    <dbReference type="NCBI Taxonomy" id="34406"/>
    <lineage>
        <taxon>Eukaryota</taxon>
        <taxon>Fungi</taxon>
        <taxon>Dikarya</taxon>
        <taxon>Ascomycota</taxon>
        <taxon>Pezizomycotina</taxon>
        <taxon>Sordariomycetes</taxon>
        <taxon>Hypocreomycetidae</taxon>
        <taxon>Glomerellales</taxon>
        <taxon>Glomerellaceae</taxon>
        <taxon>Colletotrichum</taxon>
        <taxon>Colletotrichum destructivum species complex</taxon>
    </lineage>
</organism>
<evidence type="ECO:0000313" key="2">
    <source>
        <dbReference type="Proteomes" id="UP001322277"/>
    </source>
</evidence>
<reference evidence="2" key="1">
    <citation type="journal article" date="2023" name="bioRxiv">
        <title>Complete genome of the Medicago anthracnose fungus, Colletotrichum destructivum, reveals a mini-chromosome-like region within a core chromosome.</title>
        <authorList>
            <person name="Lapalu N."/>
            <person name="Simon A."/>
            <person name="Lu A."/>
            <person name="Plaumann P.-L."/>
            <person name="Amselem J."/>
            <person name="Pigne S."/>
            <person name="Auger A."/>
            <person name="Koch C."/>
            <person name="Dallery J.-F."/>
            <person name="O'Connell R.J."/>
        </authorList>
    </citation>
    <scope>NUCLEOTIDE SEQUENCE [LARGE SCALE GENOMIC DNA]</scope>
    <source>
        <strain evidence="2">CBS 520.97</strain>
    </source>
</reference>
<dbReference type="EMBL" id="CP137316">
    <property type="protein sequence ID" value="WQF90511.1"/>
    <property type="molecule type" value="Genomic_DNA"/>
</dbReference>
<dbReference type="Proteomes" id="UP001322277">
    <property type="component" value="Chromosome 12"/>
</dbReference>
<dbReference type="RefSeq" id="XP_062787732.1">
    <property type="nucleotide sequence ID" value="XM_062931681.1"/>
</dbReference>
<protein>
    <submittedName>
        <fullName evidence="1">Uncharacterized protein</fullName>
    </submittedName>
</protein>
<dbReference type="KEGG" id="cdet:87952025"/>
<dbReference type="GeneID" id="87952025"/>